<dbReference type="EMBL" id="OX459939">
    <property type="protein sequence ID" value="CAI9170505.1"/>
    <property type="molecule type" value="Genomic_DNA"/>
</dbReference>
<proteinExistence type="predicted"/>
<organism evidence="1 2">
    <name type="scientific">Rangifer tarandus platyrhynchus</name>
    <name type="common">Svalbard reindeer</name>
    <dbReference type="NCBI Taxonomy" id="3082113"/>
    <lineage>
        <taxon>Eukaryota</taxon>
        <taxon>Metazoa</taxon>
        <taxon>Chordata</taxon>
        <taxon>Craniata</taxon>
        <taxon>Vertebrata</taxon>
        <taxon>Euteleostomi</taxon>
        <taxon>Mammalia</taxon>
        <taxon>Eutheria</taxon>
        <taxon>Laurasiatheria</taxon>
        <taxon>Artiodactyla</taxon>
        <taxon>Ruminantia</taxon>
        <taxon>Pecora</taxon>
        <taxon>Cervidae</taxon>
        <taxon>Odocoileinae</taxon>
        <taxon>Rangifer</taxon>
    </lineage>
</organism>
<name>A0ABN8Z9C7_RANTA</name>
<evidence type="ECO:0000313" key="1">
    <source>
        <dbReference type="EMBL" id="CAI9170505.1"/>
    </source>
</evidence>
<reference evidence="1" key="1">
    <citation type="submission" date="2023-04" db="EMBL/GenBank/DDBJ databases">
        <authorList>
            <consortium name="ELIXIR-Norway"/>
        </authorList>
    </citation>
    <scope>NUCLEOTIDE SEQUENCE [LARGE SCALE GENOMIC DNA]</scope>
</reference>
<gene>
    <name evidence="1" type="ORF">MRATA1EN1_LOCUS19467</name>
</gene>
<accession>A0ABN8Z9C7</accession>
<protein>
    <submittedName>
        <fullName evidence="1">Uncharacterized protein</fullName>
    </submittedName>
</protein>
<dbReference type="Proteomes" id="UP001176941">
    <property type="component" value="Chromosome 3"/>
</dbReference>
<keyword evidence="2" id="KW-1185">Reference proteome</keyword>
<evidence type="ECO:0000313" key="2">
    <source>
        <dbReference type="Proteomes" id="UP001176941"/>
    </source>
</evidence>
<sequence length="110" mass="12018">MEILQARILQWVTVASPPRDRIQSPVLQADALPSEPPEVIAVTAAGKRRGPYELCSVASETQWSCYNSRTGEAGSIPWIGKILWSKKGKPTPVCLPGKFHGQRSLMCCSP</sequence>